<protein>
    <submittedName>
        <fullName evidence="2">Uncharacterized protein</fullName>
    </submittedName>
</protein>
<gene>
    <name evidence="2" type="ORF">WJX73_006462</name>
</gene>
<evidence type="ECO:0000256" key="1">
    <source>
        <dbReference type="SAM" id="MobiDB-lite"/>
    </source>
</evidence>
<dbReference type="Proteomes" id="UP001465755">
    <property type="component" value="Unassembled WGS sequence"/>
</dbReference>
<name>A0AAW1NTP0_9CHLO</name>
<accession>A0AAW1NTP0</accession>
<keyword evidence="3" id="KW-1185">Reference proteome</keyword>
<dbReference type="AlphaFoldDB" id="A0AAW1NTP0"/>
<comment type="caution">
    <text evidence="2">The sequence shown here is derived from an EMBL/GenBank/DDBJ whole genome shotgun (WGS) entry which is preliminary data.</text>
</comment>
<reference evidence="2 3" key="1">
    <citation type="journal article" date="2024" name="Nat. Commun.">
        <title>Phylogenomics reveals the evolutionary origins of lichenization in chlorophyte algae.</title>
        <authorList>
            <person name="Puginier C."/>
            <person name="Libourel C."/>
            <person name="Otte J."/>
            <person name="Skaloud P."/>
            <person name="Haon M."/>
            <person name="Grisel S."/>
            <person name="Petersen M."/>
            <person name="Berrin J.G."/>
            <person name="Delaux P.M."/>
            <person name="Dal Grande F."/>
            <person name="Keller J."/>
        </authorList>
    </citation>
    <scope>NUCLEOTIDE SEQUENCE [LARGE SCALE GENOMIC DNA]</scope>
    <source>
        <strain evidence="2 3">SAG 2036</strain>
    </source>
</reference>
<feature type="compositionally biased region" description="Polar residues" evidence="1">
    <location>
        <begin position="78"/>
        <end position="92"/>
    </location>
</feature>
<evidence type="ECO:0000313" key="2">
    <source>
        <dbReference type="EMBL" id="KAK9793205.1"/>
    </source>
</evidence>
<dbReference type="EMBL" id="JALJOQ010000153">
    <property type="protein sequence ID" value="KAK9793205.1"/>
    <property type="molecule type" value="Genomic_DNA"/>
</dbReference>
<sequence>MTSTAEMPKQGDIKTLLAKRPRSNDSPSKQSPSVPGQQLDELTNQAYSAAQTAFTHYQPQKRLAAAQTEPSATASVLVSATPGSWSQRSSQRAVKRVKYTETPQDSKKTDQDALSAFGDGSQDIKDHSEADARGATVLSQMEDLIGPHVAFSRKHYKHLVAIMRCHHVHDAPDMSLTAYSLLHRLTKLHPPCSVRQPQTATPSSKAGMGALKPQLVTCSHSFDLAERPAEGAALWLSPFNTEEATKPPLPFYLILHWAGCAQEALHPGPSTKQSYGELLAFKWAVEMLLTESQLWRLLSQDLGTSWTGPHSVESLVHTLAAIAATTPEAAAACTPAVGRMGGAEIMGLGTKLLNTMLLLFGTAEAGGLMHRGGSSRGRTATSNERVALDKALLEAFSKDLASVGQQRALLLSLAPRDSQRLVGLLVASKMVSRPGNDTHYPSLTHAAALLNKPAEARGFILVDPCEAASSELAGDRAALAQLQDKASALISMLGSMQTHPRQGAPAPMEGPGLAALAHCAGFIPRLLAAS</sequence>
<feature type="region of interest" description="Disordered" evidence="1">
    <location>
        <begin position="78"/>
        <end position="130"/>
    </location>
</feature>
<evidence type="ECO:0000313" key="3">
    <source>
        <dbReference type="Proteomes" id="UP001465755"/>
    </source>
</evidence>
<organism evidence="2 3">
    <name type="scientific">Symbiochloris irregularis</name>
    <dbReference type="NCBI Taxonomy" id="706552"/>
    <lineage>
        <taxon>Eukaryota</taxon>
        <taxon>Viridiplantae</taxon>
        <taxon>Chlorophyta</taxon>
        <taxon>core chlorophytes</taxon>
        <taxon>Trebouxiophyceae</taxon>
        <taxon>Trebouxiales</taxon>
        <taxon>Trebouxiaceae</taxon>
        <taxon>Symbiochloris</taxon>
    </lineage>
</organism>
<feature type="region of interest" description="Disordered" evidence="1">
    <location>
        <begin position="1"/>
        <end position="38"/>
    </location>
</feature>
<feature type="compositionally biased region" description="Polar residues" evidence="1">
    <location>
        <begin position="24"/>
        <end position="38"/>
    </location>
</feature>
<proteinExistence type="predicted"/>